<dbReference type="EMBL" id="UOET01000217">
    <property type="protein sequence ID" value="VAW28293.1"/>
    <property type="molecule type" value="Genomic_DNA"/>
</dbReference>
<keyword evidence="1" id="KW-0418">Kinase</keyword>
<dbReference type="AlphaFoldDB" id="A0A3B0UIZ3"/>
<feature type="non-terminal residue" evidence="1">
    <location>
        <position position="562"/>
    </location>
</feature>
<gene>
    <name evidence="1" type="ORF">MNBD_BACTEROID07-1834</name>
</gene>
<accession>A0A3B0UIZ3</accession>
<dbReference type="GO" id="GO:0050242">
    <property type="term" value="F:pyruvate, phosphate dikinase activity"/>
    <property type="evidence" value="ECO:0007669"/>
    <property type="project" value="UniProtKB-EC"/>
</dbReference>
<keyword evidence="1" id="KW-0808">Transferase</keyword>
<sequence>MEKKFVSKALEANLAETRYRNIKIPADYQSFINLSKKYYGIHKRANDCIIEYKHPFSNKKFVIEELRKILITDYWFYIGLEEPEKAFRIPLKLLGNLLNDDQIDTSLKTFILRTLLEFTNRVYKEKKDFQGTLLSCCNTLHENFAGNRESYIEASRYFKRYLKEIATDDRFRQMALQLMRNIFEAIISFWEDDSRVEEWIKEKKNTLKIEESILINEIGKPYFEKLRSELKSIKEWQEMVDVMPDFDQVGERFSNSIALFPSFIEKFYFIFYLLRLQGMHDQKERLIWRLNKMLVQTMKEIKENDVADFIDQLFLRLEDLKSKHTSAVLDILFTVGKKVIDIDHSDERLLITHLENKLIHFGFETPGVVYVNEDWQLHVNENHIKNIRIWLELIEYSQSEMENLLSALIVNLKLGGIFISDTDLFQREITKVLNSNIAPFYKKVKQLTRIFPVYFNEIGAEGEIRKVTTTMDEISHREDKLIHFLRKQVHTESNNTLIDLTYRIFHFWYDGNLENLRDALPQNVYNTIDKESRWYAPVHKMVRKLCSLGGRSPREVLSLEEQ</sequence>
<organism evidence="1">
    <name type="scientific">hydrothermal vent metagenome</name>
    <dbReference type="NCBI Taxonomy" id="652676"/>
    <lineage>
        <taxon>unclassified sequences</taxon>
        <taxon>metagenomes</taxon>
        <taxon>ecological metagenomes</taxon>
    </lineage>
</organism>
<dbReference type="EC" id="2.7.9.1" evidence="1"/>
<reference evidence="1" key="1">
    <citation type="submission" date="2018-06" db="EMBL/GenBank/DDBJ databases">
        <authorList>
            <person name="Zhirakovskaya E."/>
        </authorList>
    </citation>
    <scope>NUCLEOTIDE SEQUENCE</scope>
</reference>
<keyword evidence="1" id="KW-0670">Pyruvate</keyword>
<name>A0A3B0UIZ3_9ZZZZ</name>
<evidence type="ECO:0000313" key="1">
    <source>
        <dbReference type="EMBL" id="VAW28293.1"/>
    </source>
</evidence>
<protein>
    <submittedName>
        <fullName evidence="1">Pyruvate,phosphate dikinase</fullName>
        <ecNumber evidence="1">2.7.9.1</ecNumber>
    </submittedName>
</protein>
<dbReference type="GO" id="GO:0016301">
    <property type="term" value="F:kinase activity"/>
    <property type="evidence" value="ECO:0007669"/>
    <property type="project" value="UniProtKB-KW"/>
</dbReference>
<proteinExistence type="predicted"/>